<feature type="domain" description="Rad50/SbcC-type AAA" evidence="5">
    <location>
        <begin position="5"/>
        <end position="210"/>
    </location>
</feature>
<dbReference type="STRING" id="683228.GA0070617_2016"/>
<evidence type="ECO:0000256" key="1">
    <source>
        <dbReference type="ARBA" id="ARBA00006930"/>
    </source>
</evidence>
<reference evidence="6 7" key="1">
    <citation type="submission" date="2016-06" db="EMBL/GenBank/DDBJ databases">
        <authorList>
            <person name="Kjaerup R.B."/>
            <person name="Dalgaard T.S."/>
            <person name="Juul-Madsen H.R."/>
        </authorList>
    </citation>
    <scope>NUCLEOTIDE SEQUENCE [LARGE SCALE GENOMIC DNA]</scope>
    <source>
        <strain evidence="6 7">DSM 45577</strain>
    </source>
</reference>
<evidence type="ECO:0000256" key="3">
    <source>
        <dbReference type="ARBA" id="ARBA00013368"/>
    </source>
</evidence>
<dbReference type="PANTHER" id="PTHR32114:SF2">
    <property type="entry name" value="ABC TRANSPORTER ABCH.3"/>
    <property type="match status" value="1"/>
</dbReference>
<dbReference type="AlphaFoldDB" id="A0A1C6UDU8"/>
<keyword evidence="6" id="KW-0269">Exonuclease</keyword>
<evidence type="ECO:0000313" key="6">
    <source>
        <dbReference type="EMBL" id="SCL52240.1"/>
    </source>
</evidence>
<feature type="coiled-coil region" evidence="4">
    <location>
        <begin position="454"/>
        <end position="481"/>
    </location>
</feature>
<keyword evidence="6" id="KW-0540">Nuclease</keyword>
<evidence type="ECO:0000256" key="2">
    <source>
        <dbReference type="ARBA" id="ARBA00011322"/>
    </source>
</evidence>
<dbReference type="Pfam" id="PF13476">
    <property type="entry name" value="AAA_23"/>
    <property type="match status" value="1"/>
</dbReference>
<sequence>MRPMRLDLAGFTVFRDDTTIDFTDADFFALVGPTGSGKSTVLDAICFALYGTVPRWGGTRGLANALAPSATEARVRLVFESAGERYVATRVVRRDSRGNVKTAGAGLQLMPAGFDVTKLDTGLSPEDLGEVVAGTPAEMEEAVLAAVGLPYEQFTSCVVLPQGQFADFLHARPATRQQILVNLLGLGVYEEVQRRATERAGQAEARLDEVTRLLDALTGVDDATLAEAEGQVERLRELTGAVAAAVPERERADAAVREAHAALAALDAELTVLGAVAAPDGVAEVARAVADARAGADEATAAVALAEEREEKLRGELTGAGDESALRLLLKAHTDRDRLTGQVETVAAAVTAAQTEHDAAVAALAQARTAAERAEAELAAAFLAHEEAKATDQAVALRAHLVAGAACPVCEQQVSRVPAVPAGSAVARATAAGKAARTASEAAKRVLQERDAAARDLDRVLLRARTELDQLRGRLAELDDQLAGVATPEALRHDLAEQARLRRALEEAAGAVRAGRDAARRARGTWDAAEQRLRAAWREFDLTRDGLARLGPPTADRDDVAAAWAALTGWAGDQADRRRAERVTRSAALDAANAEQRAVRERIAALFTAAGLPVDDDPVRAATLALERAEAAHRRLVERREQAAELRAQRAGHEQRARVARALAGHLRANNFERWLLAEALDLLVDGASSILRELSGGQYDLVHDKGEFFVVDHHDAGLRRGVRTLSGGETFQASLALALALSEQLAGMSTTAASLESIVLDEGFGTLDAATLDTVAATLETLAARGDRMVGVVTHVPALAERIPVRFEVRKDARSARVERTGR</sequence>
<evidence type="ECO:0000256" key="4">
    <source>
        <dbReference type="SAM" id="Coils"/>
    </source>
</evidence>
<feature type="coiled-coil region" evidence="4">
    <location>
        <begin position="619"/>
        <end position="656"/>
    </location>
</feature>
<dbReference type="Pfam" id="PF13558">
    <property type="entry name" value="SbcC_Walker_B"/>
    <property type="match status" value="1"/>
</dbReference>
<comment type="similarity">
    <text evidence="1">Belongs to the SMC family. SbcC subfamily.</text>
</comment>
<dbReference type="Gene3D" id="3.40.50.300">
    <property type="entry name" value="P-loop containing nucleotide triphosphate hydrolases"/>
    <property type="match status" value="2"/>
</dbReference>
<dbReference type="OrthoDB" id="9795626at2"/>
<dbReference type="RefSeq" id="WP_091435720.1">
    <property type="nucleotide sequence ID" value="NZ_BMMJ01000015.1"/>
</dbReference>
<dbReference type="PANTHER" id="PTHR32114">
    <property type="entry name" value="ABC TRANSPORTER ABCH.3"/>
    <property type="match status" value="1"/>
</dbReference>
<comment type="subunit">
    <text evidence="2">Heterodimer of SbcC and SbcD.</text>
</comment>
<accession>A0A1C6UDU8</accession>
<dbReference type="SUPFAM" id="SSF52540">
    <property type="entry name" value="P-loop containing nucleoside triphosphate hydrolases"/>
    <property type="match status" value="1"/>
</dbReference>
<keyword evidence="4" id="KW-0175">Coiled coil</keyword>
<name>A0A1C6UDU8_9ACTN</name>
<gene>
    <name evidence="6" type="ORF">GA0070617_2016</name>
</gene>
<dbReference type="EMBL" id="FMIA01000002">
    <property type="protein sequence ID" value="SCL52240.1"/>
    <property type="molecule type" value="Genomic_DNA"/>
</dbReference>
<dbReference type="GO" id="GO:0004527">
    <property type="term" value="F:exonuclease activity"/>
    <property type="evidence" value="ECO:0007669"/>
    <property type="project" value="UniProtKB-KW"/>
</dbReference>
<dbReference type="GO" id="GO:0006302">
    <property type="term" value="P:double-strand break repair"/>
    <property type="evidence" value="ECO:0007669"/>
    <property type="project" value="InterPro"/>
</dbReference>
<organism evidence="6 7">
    <name type="scientific">Micromonospora yangpuensis</name>
    <dbReference type="NCBI Taxonomy" id="683228"/>
    <lineage>
        <taxon>Bacteria</taxon>
        <taxon>Bacillati</taxon>
        <taxon>Actinomycetota</taxon>
        <taxon>Actinomycetes</taxon>
        <taxon>Micromonosporales</taxon>
        <taxon>Micromonosporaceae</taxon>
        <taxon>Micromonospora</taxon>
    </lineage>
</organism>
<feature type="coiled-coil region" evidence="4">
    <location>
        <begin position="357"/>
        <end position="391"/>
    </location>
</feature>
<evidence type="ECO:0000259" key="5">
    <source>
        <dbReference type="Pfam" id="PF13476"/>
    </source>
</evidence>
<keyword evidence="7" id="KW-1185">Reference proteome</keyword>
<proteinExistence type="inferred from homology"/>
<dbReference type="InterPro" id="IPR027417">
    <property type="entry name" value="P-loop_NTPase"/>
</dbReference>
<evidence type="ECO:0000313" key="7">
    <source>
        <dbReference type="Proteomes" id="UP000198937"/>
    </source>
</evidence>
<dbReference type="InterPro" id="IPR038729">
    <property type="entry name" value="Rad50/SbcC_AAA"/>
</dbReference>
<protein>
    <recommendedName>
        <fullName evidence="3">Nuclease SbcCD subunit C</fullName>
    </recommendedName>
</protein>
<dbReference type="GO" id="GO:0016887">
    <property type="term" value="F:ATP hydrolysis activity"/>
    <property type="evidence" value="ECO:0007669"/>
    <property type="project" value="InterPro"/>
</dbReference>
<dbReference type="Proteomes" id="UP000198937">
    <property type="component" value="Unassembled WGS sequence"/>
</dbReference>
<keyword evidence="6" id="KW-0378">Hydrolase</keyword>